<proteinExistence type="predicted"/>
<evidence type="ECO:0000256" key="2">
    <source>
        <dbReference type="ARBA" id="ARBA00022837"/>
    </source>
</evidence>
<feature type="region of interest" description="Disordered" evidence="3">
    <location>
        <begin position="3235"/>
        <end position="3260"/>
    </location>
</feature>
<dbReference type="SUPFAM" id="SSF103647">
    <property type="entry name" value="TSP type-3 repeat"/>
    <property type="match status" value="3"/>
</dbReference>
<reference evidence="4 5" key="1">
    <citation type="submission" date="2016-11" db="EMBL/GenBank/DDBJ databases">
        <title>Whole genomes of Flavobacteriaceae.</title>
        <authorList>
            <person name="Stine C."/>
            <person name="Li C."/>
            <person name="Tadesse D."/>
        </authorList>
    </citation>
    <scope>NUCLEOTIDE SEQUENCE [LARGE SCALE GENOMIC DNA]</scope>
    <source>
        <strain evidence="4 5">ATCC 19366</strain>
    </source>
</reference>
<evidence type="ECO:0000256" key="3">
    <source>
        <dbReference type="SAM" id="MobiDB-lite"/>
    </source>
</evidence>
<keyword evidence="1" id="KW-0732">Signal</keyword>
<organism evidence="4 5">
    <name type="scientific">Flavobacterium pectinovorum</name>
    <dbReference type="NCBI Taxonomy" id="29533"/>
    <lineage>
        <taxon>Bacteria</taxon>
        <taxon>Pseudomonadati</taxon>
        <taxon>Bacteroidota</taxon>
        <taxon>Flavobacteriia</taxon>
        <taxon>Flavobacteriales</taxon>
        <taxon>Flavobacteriaceae</taxon>
        <taxon>Flavobacterium</taxon>
    </lineage>
</organism>
<feature type="compositionally biased region" description="Acidic residues" evidence="3">
    <location>
        <begin position="3243"/>
        <end position="3252"/>
    </location>
</feature>
<evidence type="ECO:0000313" key="4">
    <source>
        <dbReference type="EMBL" id="OXB04036.1"/>
    </source>
</evidence>
<name>A0AB36P032_9FLAO</name>
<dbReference type="PANTHER" id="PTHR10199">
    <property type="entry name" value="THROMBOSPONDIN"/>
    <property type="match status" value="1"/>
</dbReference>
<keyword evidence="2" id="KW-0106">Calcium</keyword>
<accession>A0AB36P032</accession>
<dbReference type="GO" id="GO:0007155">
    <property type="term" value="P:cell adhesion"/>
    <property type="evidence" value="ECO:0007669"/>
    <property type="project" value="InterPro"/>
</dbReference>
<dbReference type="InterPro" id="IPR003367">
    <property type="entry name" value="Thrombospondin_3-like_rpt"/>
</dbReference>
<comment type="caution">
    <text evidence="4">The sequence shown here is derived from an EMBL/GenBank/DDBJ whole genome shotgun (WGS) entry which is preliminary data.</text>
</comment>
<evidence type="ECO:0000256" key="1">
    <source>
        <dbReference type="ARBA" id="ARBA00022729"/>
    </source>
</evidence>
<protein>
    <recommendedName>
        <fullName evidence="6">YD repeat-containing protein</fullName>
    </recommendedName>
</protein>
<dbReference type="GO" id="GO:0005509">
    <property type="term" value="F:calcium ion binding"/>
    <property type="evidence" value="ECO:0007669"/>
    <property type="project" value="InterPro"/>
</dbReference>
<dbReference type="InterPro" id="IPR028974">
    <property type="entry name" value="TSP_type-3_rpt"/>
</dbReference>
<dbReference type="Gene3D" id="4.10.1080.10">
    <property type="entry name" value="TSP type-3 repeat"/>
    <property type="match status" value="2"/>
</dbReference>
<feature type="non-terminal residue" evidence="4">
    <location>
        <position position="3315"/>
    </location>
</feature>
<dbReference type="Gene3D" id="2.180.10.10">
    <property type="entry name" value="RHS repeat-associated core"/>
    <property type="match status" value="2"/>
</dbReference>
<sequence>MGGRKQGNDLNVQPKLTVEDSKFASLGQKNLFTSVKPVVSIHFGFNDNLADLAAYAAVYYSEIELLIKPIDKAGNQIMTYVDSANKIVTYPNPFKITLKIKHDNVTKGKSFNDYAVYQLPGVHKAEVTVQSIKYTDIDNHDLTISNSPAYLELKFKTDRYYNLHFSATENTSVFPMSHSLIKYNGLTEETVSSGAEELIINWTKDAVAPAVEYELEWTWIDNYGKENNKLTPEEIALTEQDFKRNSTRIQTKEVSYRIPLVYSKGYLVYRVRPVGRFLDNISKNYYGLWSSGLTDTFTKLSHWRQTQIVEINQAHESGKKNWQYQASFAEDGKKKEVVSYFDGSLRNRQTVTKTNTPGQEISGSQTITTQGKAIVGEVIYDTQGRPAIEVLPAPVNSSGIHFYDALNKNASNSIYSHNDFDWDNPSVTDCTPIPVSIMSNDDGAGKYYSENNATYKNYKDLVPNAAGYPFSQVEYTPDNTGRIKRKGGVGKDHQIGTGHEMQYFYGQPKQEELNRLFGYKVGDFSRYKKNIVIDPNKQVSVSYLDPQGRTVATALVGDNLKDAQGNSTLVSLYDETDNTLHLETTTNLLSNNDKYASGNNGIQEDGIRLNTPVSVVKEGEIKFAYTLTKTAGSFTDVCLSAKQYPFVYDWSIALKNDCANELLIPSDSLSLKIGKFSVTSSTPASLSFKRDYTALDAGKALKVGTYPLSKDLRVDYDILNKYADDYIAQLKLDQKCLPDYAGLEPDITEEDCNVTCKSCEESLICDNLTPEECTAFKLKLSADPADLGKVADREAQVLAAEKQYVIKNLNANFTTNTFAYNGSQFTGTDTDQKVIAQKDILPKVTSYKLEFRGLLTGCRELCKQPINVCNLNLENLLGDVSPHGQYGSVEGLESEDDEINDPASSKITDPLSVFNDHNQLLYGGYTTVMDTVPDTTELVEIKVSNYNWRRPFGGSYKNEDGSIAKIRVQLTGEGQYRPALVDTVVLTPENDDDPDSDDPSVFLVEPKYIKYIADFVPLWKPNWANALLPYHPEYQYYVYNSAICEKLNTVGDNSDGFDEKIREIEYADGETGAIKDTENKIFAPNGLITKLLTIGAQDADSDPYYTSKNNLESDTDFRIRKDLMREATTINYDGIKMANGKRMNMLQASYYFAIYNNGIAPESVYEDFINLSTAALLDNIDKMQDPILKQRIWTNFKTNYISFKQKTRTVFSHVYAATKNNYNDCIGNVESTDTFVTLFKKYDAIKYVGNKTNYQWVTEAIDTIPDNPATPSTTPASLGIEWACSEETSSLYLNKERRFVPADYGFDSSIEDAQALADIKNSTESAMYMETGKCPMAFEMEYFLKGLVDKTIQPDGLLINGFKTTSMPYLTKSLFNAQINPTFNLATASETPKIKTFEDASGALNIGFTYLGNTNIATPIVLNFVNNNSYQDACGNSPDAPNWEDIIGFKSFYYIPGSYDRENQTYQFQILGIVKRKTASGSNCTAPEEVLIEGITKANIGECGYLTEAPCDKKERFDESFRKLVLNLQSAGTLRNADLNITANPVFTDGYLYTYLGIKQNDVVKWKNTTEGVSISVNDEKRVNLNLGTYTLGSDRISNIVIGNQQGNYNLVRVTTRRLLFSTRQISAKITSGNTNTPLYFTCCSTCGEWDLNGDGVGDACGGGGICGTVDSDGDGFFDNCDNCPNIPNPDQKPCNTYTPITSCSVAANDELTYENNVKNILNDFLITRNHEVNADGDFYKSGSVSGYSPISAFVRDSKLVSHFQKARTRYTENNLKAVVIDKYSIVAENNLVSINFDENSGSVYNRNFINFYDINIKNARRINYIDVTSDLTFKINFVDSQGRTVTQNGSKISHYTFTKITSSEAKAPAVPFCPFMSEVYPPKTTSKQSINSGDDLYVSVSEDGQIIAQNKMALSAKSAKASVVTSIEAETSTFSCSDLCIPSAVAPVVCGPKWLTFRQVVAMQVPDYKIPENMDKDATYFCEANFAYISTDYLQYLAKLEITTIQNPLFLTISEFGSTKLRYGNTVTSTVINEYYNYIQSQIANPTEELLVWYQFADKYAIDNKICPPAIMVPSFSLEIPVIPGTKTPCELYANTVKSANKQEIENAFYATKKEEFRQNYLKAAFEGLTETLTQTSFDKEYQYTLYYYDQAGNLIQTVPPEGVDRLKPNSDAAIKDVRENNPEKIDTTAVNGVAVAPGHKMQTQYRYNSLNQLVWQKTPDGGETKFAYDALGRIVASQNAKQSKTTPLFSYTRYDGLGRITEAGQFEVKSGVTININENGRLVFGAATSNDLVPVDAVEDKFPYSQGSHFDQVTKTLYDIPVQNTTDWFTSYAADNTHKRVTAVMYYNQLTAEVTEIKAFDKYDNAILYDYDVHGNVKELIHHTNNNSKLTEMKLDRKKVVYDYDLISGNVNQVTYQPNSTQDKFIHRYEYDADNRIKQVYTSKDNVIWEKEANYLYYEHGPLARVEIGDKNVQGLDYIYTLQGWLKAVNSEELGSQYDAGKDGLVVAKDAFGFALNYYRGDYKSRFNTTPQSTVDNNLFNFSKGANFEGDSNLYNGNIKEMVTSLLGTDQQPIPTQFNYYTYDQLNRISSMHSKAVSYTNGVANPFVEGFKSDYKYDRNGNITYLNSWAPLANGALNTTQMDQLTYNYLAGTNKLTHVNDAVPNNAFTNDPAKPDDTSLDIDNQSANNYEYDEIGQLVKDAKENLDEIKWRVDGKVESVTKSKGKTEQVVISFEYDGLGNRIAKTVKTASTTNTTYYQRDAQGNVLSTYKMVNNGGTTKYYLIEQDIYGSSRLGVERGEKEITADVSSALKNSKFVTASEKNAIVAKVAETISGKWGLGFTSSMGTALWSVNEKNSINLFDNKTPKTEAVSIVSHFKIGDDTSDVVAFNLAALHGSSTEGSFPGDNSISYRSSILVGIKKQGNGYTPTISLVKYRRNHNKYTVRIKLKKRTRYSYRSYASAIDYTVKPSERPDMPIISIPEKEWDFKADIKLNQATSNYDITIILNGNVYTAVASQSYNILNGEENKGMDSGSKDLKIVIPFNSLGSATVPFRPGKDDKNINSPAHKSEVCDFTYSINNGEEPEDLKVNTFELDEGGTKTVATSNTNIPMVLANDGVKFANTFCSNPDEDTDGDGVINTKDNCPFIFNPLQEDGDKDGVGDVCDNCIAIANGKEQKDVAGVGNQLDTDGDGRGDACDNCKKTPNFDQIDSDGDLVGDVCDNCRGKANPDQTDANANGIGDDCEGEDQGEGNEGVASNPLTSYRFVGDKNYELSNHLGNVLSVITDRPLFAYSDQTYSFSPDVLTFSDYYPFG</sequence>
<evidence type="ECO:0000313" key="5">
    <source>
        <dbReference type="Proteomes" id="UP000198431"/>
    </source>
</evidence>
<evidence type="ECO:0008006" key="6">
    <source>
        <dbReference type="Google" id="ProtNLM"/>
    </source>
</evidence>
<dbReference type="Proteomes" id="UP000198431">
    <property type="component" value="Unassembled WGS sequence"/>
</dbReference>
<dbReference type="Pfam" id="PF02412">
    <property type="entry name" value="TSP_3"/>
    <property type="match status" value="3"/>
</dbReference>
<dbReference type="EMBL" id="MUHB01000011">
    <property type="protein sequence ID" value="OXB04036.1"/>
    <property type="molecule type" value="Genomic_DNA"/>
</dbReference>
<gene>
    <name evidence="4" type="ORF">B0A72_14230</name>
</gene>